<proteinExistence type="predicted"/>
<dbReference type="Proteomes" id="UP000199021">
    <property type="component" value="Unassembled WGS sequence"/>
</dbReference>
<dbReference type="EMBL" id="FOFB01000006">
    <property type="protein sequence ID" value="SEQ16355.1"/>
    <property type="molecule type" value="Genomic_DNA"/>
</dbReference>
<name>A0A1H9DSA9_9BACT</name>
<organism evidence="1 2">
    <name type="scientific">Neolewinella agarilytica</name>
    <dbReference type="NCBI Taxonomy" id="478744"/>
    <lineage>
        <taxon>Bacteria</taxon>
        <taxon>Pseudomonadati</taxon>
        <taxon>Bacteroidota</taxon>
        <taxon>Saprospiria</taxon>
        <taxon>Saprospirales</taxon>
        <taxon>Lewinellaceae</taxon>
        <taxon>Neolewinella</taxon>
    </lineage>
</organism>
<evidence type="ECO:0000313" key="2">
    <source>
        <dbReference type="Proteomes" id="UP000199021"/>
    </source>
</evidence>
<sequence>MTRWQYILSRARLTFRWRRSRWQKLRQLSAQSLSFPLLVDICFAALDLVGLFDFWEVVSNTLTPGIRSLTERELRLLKPIFGDSVPYALIRIDERAWVGPRFGRFCYVSFLTINSWGPMHPATLVHEVVHVWQYTHRGAVYIPRALRAQWSEMGYNYGGLAPLQSATCLEDFNYEQQADIIEDAYRLANSFEAQWVPGRGAEILPVYYPFLTEMRAVPPASAGESAD</sequence>
<keyword evidence="2" id="KW-1185">Reference proteome</keyword>
<reference evidence="2" key="1">
    <citation type="submission" date="2016-10" db="EMBL/GenBank/DDBJ databases">
        <authorList>
            <person name="Varghese N."/>
            <person name="Submissions S."/>
        </authorList>
    </citation>
    <scope>NUCLEOTIDE SEQUENCE [LARGE SCALE GENOMIC DNA]</scope>
    <source>
        <strain evidence="2">DSM 24740</strain>
    </source>
</reference>
<evidence type="ECO:0008006" key="3">
    <source>
        <dbReference type="Google" id="ProtNLM"/>
    </source>
</evidence>
<dbReference type="InParanoid" id="A0A1H9DSA9"/>
<dbReference type="RefSeq" id="WP_090166766.1">
    <property type="nucleotide sequence ID" value="NZ_FOFB01000006.1"/>
</dbReference>
<evidence type="ECO:0000313" key="1">
    <source>
        <dbReference type="EMBL" id="SEQ16355.1"/>
    </source>
</evidence>
<dbReference type="AlphaFoldDB" id="A0A1H9DSA9"/>
<gene>
    <name evidence="1" type="ORF">SAMN05444359_106113</name>
</gene>
<protein>
    <recommendedName>
        <fullName evidence="3">DUF4157 domain-containing protein</fullName>
    </recommendedName>
</protein>
<dbReference type="STRING" id="478744.SAMN05444359_106113"/>
<dbReference type="OrthoDB" id="4317910at2"/>
<accession>A0A1H9DSA9</accession>